<dbReference type="KEGG" id="jde:Jden_2530"/>
<dbReference type="EMBL" id="CP001706">
    <property type="protein sequence ID" value="ACV10162.1"/>
    <property type="molecule type" value="Genomic_DNA"/>
</dbReference>
<feature type="region of interest" description="Disordered" evidence="1">
    <location>
        <begin position="1"/>
        <end position="138"/>
    </location>
</feature>
<sequence length="138" mass="15672">MWASHKQSGPHRSGHMVPHPSNINTQPNRDPQSKAAHRQTRPASCPQRASKRQSTALHYARVRRKGFTTGHATVSGCLDPSHTRNRPRKHPPPQTFTPLRRDHAHRRSRQHPESGRRAPRCTSSPRCTVKRPNQNCPS</sequence>
<dbReference type="Proteomes" id="UP000000628">
    <property type="component" value="Chromosome"/>
</dbReference>
<reference evidence="2 3" key="1">
    <citation type="journal article" date="2009" name="Stand. Genomic Sci.">
        <title>Complete genome sequence of Jonesia denitrificans type strain (Prevot 55134).</title>
        <authorList>
            <person name="Pukall R."/>
            <person name="Gehrich-Schroter G."/>
            <person name="Lapidus A."/>
            <person name="Nolan M."/>
            <person name="Glavina Del Rio T."/>
            <person name="Lucas S."/>
            <person name="Chen F."/>
            <person name="Tice H."/>
            <person name="Pitluck S."/>
            <person name="Cheng J.F."/>
            <person name="Copeland A."/>
            <person name="Saunders E."/>
            <person name="Brettin T."/>
            <person name="Detter J.C."/>
            <person name="Bruce D."/>
            <person name="Goodwin L."/>
            <person name="Pati A."/>
            <person name="Ivanova N."/>
            <person name="Mavromatis K."/>
            <person name="Ovchinnikova G."/>
            <person name="Chen A."/>
            <person name="Palaniappan K."/>
            <person name="Land M."/>
            <person name="Hauser L."/>
            <person name="Chang Y.J."/>
            <person name="Jeffries C.D."/>
            <person name="Chain P."/>
            <person name="Goker M."/>
            <person name="Bristow J."/>
            <person name="Eisen J.A."/>
            <person name="Markowitz V."/>
            <person name="Hugenholtz P."/>
            <person name="Kyrpides N.C."/>
            <person name="Klenk H.P."/>
            <person name="Han C."/>
        </authorList>
    </citation>
    <scope>NUCLEOTIDE SEQUENCE [LARGE SCALE GENOMIC DNA]</scope>
    <source>
        <strain evidence="3">ATCC 14870 / DSM 20603 / BCRC 15368 / CIP 55.134 / JCM 11481 / NBRC 15587 / NCTC 10816 / Prevot 55134</strain>
    </source>
</reference>
<evidence type="ECO:0000313" key="2">
    <source>
        <dbReference type="EMBL" id="ACV10162.1"/>
    </source>
</evidence>
<name>C7R3L7_JONDD</name>
<organism evidence="2 3">
    <name type="scientific">Jonesia denitrificans (strain ATCC 14870 / DSM 20603 / BCRC 15368 / CIP 55.134 / JCM 11481 / NBRC 15587 / NCTC 10816 / Prevot 55134)</name>
    <name type="common">Listeria denitrificans</name>
    <dbReference type="NCBI Taxonomy" id="471856"/>
    <lineage>
        <taxon>Bacteria</taxon>
        <taxon>Bacillati</taxon>
        <taxon>Actinomycetota</taxon>
        <taxon>Actinomycetes</taxon>
        <taxon>Micrococcales</taxon>
        <taxon>Jonesiaceae</taxon>
        <taxon>Jonesia</taxon>
    </lineage>
</organism>
<dbReference type="AlphaFoldDB" id="C7R3L7"/>
<feature type="compositionally biased region" description="Polar residues" evidence="1">
    <location>
        <begin position="121"/>
        <end position="138"/>
    </location>
</feature>
<feature type="compositionally biased region" description="Polar residues" evidence="1">
    <location>
        <begin position="21"/>
        <end position="30"/>
    </location>
</feature>
<dbReference type="HOGENOM" id="CLU_1852521_0_0_11"/>
<accession>C7R3L7</accession>
<protein>
    <submittedName>
        <fullName evidence="2">Uncharacterized protein</fullName>
    </submittedName>
</protein>
<proteinExistence type="predicted"/>
<evidence type="ECO:0000256" key="1">
    <source>
        <dbReference type="SAM" id="MobiDB-lite"/>
    </source>
</evidence>
<evidence type="ECO:0000313" key="3">
    <source>
        <dbReference type="Proteomes" id="UP000000628"/>
    </source>
</evidence>
<dbReference type="STRING" id="471856.Jden_2530"/>
<gene>
    <name evidence="2" type="ordered locus">Jden_2530</name>
</gene>
<keyword evidence="3" id="KW-1185">Reference proteome</keyword>